<dbReference type="RefSeq" id="WP_110034049.1">
    <property type="nucleotide sequence ID" value="NZ_QGTR01000006.1"/>
</dbReference>
<dbReference type="PANTHER" id="PTHR43569:SF1">
    <property type="entry name" value="BLL3371 PROTEIN"/>
    <property type="match status" value="1"/>
</dbReference>
<name>A0A317PGH6_9HYPH</name>
<dbReference type="SUPFAM" id="SSF51556">
    <property type="entry name" value="Metallo-dependent hydrolases"/>
    <property type="match status" value="1"/>
</dbReference>
<dbReference type="Proteomes" id="UP000246352">
    <property type="component" value="Unassembled WGS sequence"/>
</dbReference>
<keyword evidence="4" id="KW-1185">Reference proteome</keyword>
<accession>A0A317PGH6</accession>
<evidence type="ECO:0000313" key="3">
    <source>
        <dbReference type="EMBL" id="PWV97761.1"/>
    </source>
</evidence>
<dbReference type="GO" id="GO:0016787">
    <property type="term" value="F:hydrolase activity"/>
    <property type="evidence" value="ECO:0007669"/>
    <property type="project" value="UniProtKB-KW"/>
</dbReference>
<comment type="caution">
    <text evidence="3">The sequence shown here is derived from an EMBL/GenBank/DDBJ whole genome shotgun (WGS) entry which is preliminary data.</text>
</comment>
<dbReference type="InterPro" id="IPR032466">
    <property type="entry name" value="Metal_Hydrolase"/>
</dbReference>
<dbReference type="InterPro" id="IPR052350">
    <property type="entry name" value="Metallo-dep_Lactonases"/>
</dbReference>
<evidence type="ECO:0000259" key="2">
    <source>
        <dbReference type="Pfam" id="PF04909"/>
    </source>
</evidence>
<protein>
    <submittedName>
        <fullName evidence="3">Putative TIM-barrel fold metal-dependent hydrolase</fullName>
    </submittedName>
</protein>
<dbReference type="AlphaFoldDB" id="A0A317PGH6"/>
<dbReference type="Gene3D" id="3.20.20.140">
    <property type="entry name" value="Metal-dependent hydrolases"/>
    <property type="match status" value="1"/>
</dbReference>
<sequence length="308" mass="33979">MKIIDAHQHFWDITSNYLPWLCDAEPLPNFRYGDYSALRRNYMPADYRRDSEGFEVIGGVFVETEWDPGDPLGEIAWVKNLAAREALPSVAVGQAWLDRGDAPELLAAYGADGFLRGIRHKPRAVGRPEAVEPGAPGSMGDPAWRRGFRHLAPNGLSFDLQTPWWHLAEARQLADDHGDTVIILNHTGLPSDRSPEGLKGWREALALFAGAPNTLIKISGIGVPGSAWPVEANRPVVLDAIELFGTGRAMFASNFPVDSLVATYREIYSGFDRITGSLTASEREDLFWRTAAEVYRVPLEQPASKAAE</sequence>
<proteinExistence type="inferred from homology"/>
<dbReference type="InterPro" id="IPR006680">
    <property type="entry name" value="Amidohydro-rel"/>
</dbReference>
<dbReference type="OrthoDB" id="9787654at2"/>
<evidence type="ECO:0000313" key="4">
    <source>
        <dbReference type="Proteomes" id="UP000246352"/>
    </source>
</evidence>
<dbReference type="Pfam" id="PF04909">
    <property type="entry name" value="Amidohydro_2"/>
    <property type="match status" value="1"/>
</dbReference>
<organism evidence="3 4">
    <name type="scientific">Hoeflea marina</name>
    <dbReference type="NCBI Taxonomy" id="274592"/>
    <lineage>
        <taxon>Bacteria</taxon>
        <taxon>Pseudomonadati</taxon>
        <taxon>Pseudomonadota</taxon>
        <taxon>Alphaproteobacteria</taxon>
        <taxon>Hyphomicrobiales</taxon>
        <taxon>Rhizobiaceae</taxon>
        <taxon>Hoeflea</taxon>
    </lineage>
</organism>
<comment type="similarity">
    <text evidence="1">Belongs to the metallo-dependent hydrolases superfamily.</text>
</comment>
<feature type="domain" description="Amidohydrolase-related" evidence="2">
    <location>
        <begin position="4"/>
        <end position="296"/>
    </location>
</feature>
<gene>
    <name evidence="3" type="ORF">DFR52_106286</name>
</gene>
<dbReference type="EMBL" id="QGTR01000006">
    <property type="protein sequence ID" value="PWV97761.1"/>
    <property type="molecule type" value="Genomic_DNA"/>
</dbReference>
<reference evidence="3 4" key="1">
    <citation type="submission" date="2018-05" db="EMBL/GenBank/DDBJ databases">
        <title>Genomic Encyclopedia of Type Strains, Phase IV (KMG-IV): sequencing the most valuable type-strain genomes for metagenomic binning, comparative biology and taxonomic classification.</title>
        <authorList>
            <person name="Goeker M."/>
        </authorList>
    </citation>
    <scope>NUCLEOTIDE SEQUENCE [LARGE SCALE GENOMIC DNA]</scope>
    <source>
        <strain evidence="3 4">DSM 16791</strain>
    </source>
</reference>
<keyword evidence="3" id="KW-0378">Hydrolase</keyword>
<evidence type="ECO:0000256" key="1">
    <source>
        <dbReference type="ARBA" id="ARBA00038310"/>
    </source>
</evidence>
<dbReference type="PANTHER" id="PTHR43569">
    <property type="entry name" value="AMIDOHYDROLASE"/>
    <property type="match status" value="1"/>
</dbReference>